<name>A0A837CCL6_9BRAD</name>
<dbReference type="InterPro" id="IPR002888">
    <property type="entry name" value="2Fe-2S-bd"/>
</dbReference>
<feature type="domain" description="2Fe-2S ferredoxin-type" evidence="6">
    <location>
        <begin position="15"/>
        <end position="91"/>
    </location>
</feature>
<dbReference type="InterPro" id="IPR051452">
    <property type="entry name" value="Diverse_Oxidoreductases"/>
</dbReference>
<organism evidence="7 8">
    <name type="scientific">Bradyrhizobium diazoefficiens SEMIA 5080</name>
    <dbReference type="NCBI Taxonomy" id="754504"/>
    <lineage>
        <taxon>Bacteria</taxon>
        <taxon>Pseudomonadati</taxon>
        <taxon>Pseudomonadota</taxon>
        <taxon>Alphaproteobacteria</taxon>
        <taxon>Hyphomicrobiales</taxon>
        <taxon>Nitrobacteraceae</taxon>
        <taxon>Bradyrhizobium</taxon>
    </lineage>
</organism>
<evidence type="ECO:0000256" key="3">
    <source>
        <dbReference type="ARBA" id="ARBA00023002"/>
    </source>
</evidence>
<reference evidence="7 8" key="1">
    <citation type="journal article" date="2014" name="BMC Genomics">
        <title>Comparative genomics of Bradyrhizobium japonicum CPAC 15 and Bradyrhizobium diazoefficiens CPAC 7: elite model strains for understanding symbiotic performance with soybean.</title>
        <authorList>
            <person name="Siqueira A.F."/>
            <person name="Ormeno-Orrillo E."/>
            <person name="Souza R.C."/>
            <person name="Rodrigues E.P."/>
            <person name="Almeida L.G."/>
            <person name="Barcellos F.G."/>
            <person name="Batista J.S."/>
            <person name="Nakatami A.S."/>
            <person name="Martinez-Romero E."/>
            <person name="Vasconcelos A.T."/>
            <person name="Hungria M."/>
        </authorList>
    </citation>
    <scope>NUCLEOTIDE SEQUENCE [LARGE SCALE GENOMIC DNA]</scope>
    <source>
        <strain evidence="7 8">SEMIA 5080</strain>
    </source>
</reference>
<dbReference type="FunFam" id="3.10.20.30:FF:000020">
    <property type="entry name" value="Xanthine dehydrogenase iron-sulfur subunit"/>
    <property type="match status" value="1"/>
</dbReference>
<evidence type="ECO:0000259" key="6">
    <source>
        <dbReference type="PROSITE" id="PS51085"/>
    </source>
</evidence>
<accession>A0A837CCL6</accession>
<sequence>MPAHLIHAYEERGTIMIKVKINGQEQSWDGDPNLPLLWFLRDEAGLTGTKFGCGQALCGACTVIVDKEAVRSCVTSINDVAGREVTTIEGLHPNGDHPVQKAWRQVNVPQCGFCQAGQIMQAAALLMDNPKPSHDQIREAMSGNICRCGCYQRIENAVHLASTGV</sequence>
<dbReference type="AlphaFoldDB" id="A0A837CCL6"/>
<dbReference type="InterPro" id="IPR036884">
    <property type="entry name" value="2Fe-2S-bd_dom_sf"/>
</dbReference>
<dbReference type="Pfam" id="PF01799">
    <property type="entry name" value="Fer2_2"/>
    <property type="match status" value="1"/>
</dbReference>
<dbReference type="InterPro" id="IPR006058">
    <property type="entry name" value="2Fe2S_fd_BS"/>
</dbReference>
<dbReference type="Gene3D" id="1.10.150.120">
    <property type="entry name" value="[2Fe-2S]-binding domain"/>
    <property type="match status" value="1"/>
</dbReference>
<dbReference type="GO" id="GO:0016491">
    <property type="term" value="F:oxidoreductase activity"/>
    <property type="evidence" value="ECO:0007669"/>
    <property type="project" value="UniProtKB-KW"/>
</dbReference>
<evidence type="ECO:0000256" key="2">
    <source>
        <dbReference type="ARBA" id="ARBA00022723"/>
    </source>
</evidence>
<dbReference type="PROSITE" id="PS51085">
    <property type="entry name" value="2FE2S_FER_2"/>
    <property type="match status" value="1"/>
</dbReference>
<dbReference type="PANTHER" id="PTHR44379">
    <property type="entry name" value="OXIDOREDUCTASE WITH IRON-SULFUR SUBUNIT"/>
    <property type="match status" value="1"/>
</dbReference>
<dbReference type="SUPFAM" id="SSF54292">
    <property type="entry name" value="2Fe-2S ferredoxin-like"/>
    <property type="match status" value="1"/>
</dbReference>
<evidence type="ECO:0000256" key="4">
    <source>
        <dbReference type="ARBA" id="ARBA00023004"/>
    </source>
</evidence>
<protein>
    <submittedName>
        <fullName evidence="7">Putative oxidoreductase protein</fullName>
    </submittedName>
</protein>
<dbReference type="InterPro" id="IPR036010">
    <property type="entry name" value="2Fe-2S_ferredoxin-like_sf"/>
</dbReference>
<evidence type="ECO:0000313" key="7">
    <source>
        <dbReference type="EMBL" id="KGJ66681.1"/>
    </source>
</evidence>
<keyword evidence="2" id="KW-0479">Metal-binding</keyword>
<dbReference type="InterPro" id="IPR012675">
    <property type="entry name" value="Beta-grasp_dom_sf"/>
</dbReference>
<proteinExistence type="predicted"/>
<dbReference type="Gene3D" id="3.10.20.30">
    <property type="match status" value="1"/>
</dbReference>
<dbReference type="SUPFAM" id="SSF47741">
    <property type="entry name" value="CO dehydrogenase ISP C-domain like"/>
    <property type="match status" value="1"/>
</dbReference>
<dbReference type="CDD" id="cd00207">
    <property type="entry name" value="fer2"/>
    <property type="match status" value="1"/>
</dbReference>
<keyword evidence="3" id="KW-0560">Oxidoreductase</keyword>
<evidence type="ECO:0000256" key="1">
    <source>
        <dbReference type="ARBA" id="ARBA00022714"/>
    </source>
</evidence>
<comment type="caution">
    <text evidence="7">The sequence shown here is derived from an EMBL/GenBank/DDBJ whole genome shotgun (WGS) entry which is preliminary data.</text>
</comment>
<keyword evidence="4" id="KW-0408">Iron</keyword>
<dbReference type="GO" id="GO:0051537">
    <property type="term" value="F:2 iron, 2 sulfur cluster binding"/>
    <property type="evidence" value="ECO:0007669"/>
    <property type="project" value="UniProtKB-KW"/>
</dbReference>
<dbReference type="PANTHER" id="PTHR44379:SF2">
    <property type="entry name" value="BLR6218 PROTEIN"/>
    <property type="match status" value="1"/>
</dbReference>
<dbReference type="InterPro" id="IPR001041">
    <property type="entry name" value="2Fe-2S_ferredoxin-type"/>
</dbReference>
<dbReference type="PROSITE" id="PS00197">
    <property type="entry name" value="2FE2S_FER_1"/>
    <property type="match status" value="1"/>
</dbReference>
<dbReference type="Pfam" id="PF00111">
    <property type="entry name" value="Fer2"/>
    <property type="match status" value="1"/>
</dbReference>
<keyword evidence="1" id="KW-0001">2Fe-2S</keyword>
<dbReference type="GO" id="GO:0046872">
    <property type="term" value="F:metal ion binding"/>
    <property type="evidence" value="ECO:0007669"/>
    <property type="project" value="UniProtKB-KW"/>
</dbReference>
<dbReference type="EMBL" id="ADOU02000005">
    <property type="protein sequence ID" value="KGJ66681.1"/>
    <property type="molecule type" value="Genomic_DNA"/>
</dbReference>
<keyword evidence="5" id="KW-0411">Iron-sulfur</keyword>
<evidence type="ECO:0000256" key="5">
    <source>
        <dbReference type="ARBA" id="ARBA00023014"/>
    </source>
</evidence>
<dbReference type="Proteomes" id="UP000024900">
    <property type="component" value="Unassembled WGS sequence"/>
</dbReference>
<evidence type="ECO:0000313" key="8">
    <source>
        <dbReference type="Proteomes" id="UP000024900"/>
    </source>
</evidence>
<gene>
    <name evidence="7" type="ORF">BJA5080_03301</name>
</gene>